<evidence type="ECO:0000256" key="1">
    <source>
        <dbReference type="SAM" id="Phobius"/>
    </source>
</evidence>
<dbReference type="EMBL" id="JAUSWG010000002">
    <property type="protein sequence ID" value="MDQ0555600.1"/>
    <property type="molecule type" value="Genomic_DNA"/>
</dbReference>
<protein>
    <submittedName>
        <fullName evidence="2">Uncharacterized protein YpmB</fullName>
    </submittedName>
</protein>
<feature type="transmembrane region" description="Helical" evidence="1">
    <location>
        <begin position="6"/>
        <end position="27"/>
    </location>
</feature>
<dbReference type="RefSeq" id="WP_307503097.1">
    <property type="nucleotide sequence ID" value="NZ_BAAACE010000029.1"/>
</dbReference>
<proteinExistence type="predicted"/>
<keyword evidence="1" id="KW-1133">Transmembrane helix</keyword>
<keyword evidence="3" id="KW-1185">Reference proteome</keyword>
<dbReference type="Pfam" id="PF11337">
    <property type="entry name" value="DUF3139"/>
    <property type="match status" value="1"/>
</dbReference>
<evidence type="ECO:0000313" key="3">
    <source>
        <dbReference type="Proteomes" id="UP001232584"/>
    </source>
</evidence>
<keyword evidence="1" id="KW-0472">Membrane</keyword>
<keyword evidence="1" id="KW-0812">Transmembrane</keyword>
<dbReference type="Proteomes" id="UP001232584">
    <property type="component" value="Unassembled WGS sequence"/>
</dbReference>
<evidence type="ECO:0000313" key="2">
    <source>
        <dbReference type="EMBL" id="MDQ0555600.1"/>
    </source>
</evidence>
<name>A0ABU0MXF9_9FIRM</name>
<comment type="caution">
    <text evidence="2">The sequence shown here is derived from an EMBL/GenBank/DDBJ whole genome shotgun (WGS) entry which is preliminary data.</text>
</comment>
<sequence length="129" mass="15347">MKKYKAILITVVIGIIGITVVFLYNNYFKPWNEAEKHINKYMLEQGVSKEDIANITKEKAKKASYEGILYKVSYKDEPQYEYQYFYSDNYYALYVNHVLLQIYDLSDGHELMDVKELNNLKHPPIYLEK</sequence>
<dbReference type="InterPro" id="IPR021486">
    <property type="entry name" value="DUF3139"/>
</dbReference>
<accession>A0ABU0MXF9</accession>
<reference evidence="2 3" key="1">
    <citation type="submission" date="2023-07" db="EMBL/GenBank/DDBJ databases">
        <title>Genomic Encyclopedia of Type Strains, Phase IV (KMG-IV): sequencing the most valuable type-strain genomes for metagenomic binning, comparative biology and taxonomic classification.</title>
        <authorList>
            <person name="Goeker M."/>
        </authorList>
    </citation>
    <scope>NUCLEOTIDE SEQUENCE [LARGE SCALE GENOMIC DNA]</scope>
    <source>
        <strain evidence="2 3">DSM 15049</strain>
    </source>
</reference>
<gene>
    <name evidence="2" type="ORF">QOZ92_000713</name>
</gene>
<organism evidence="2 3">
    <name type="scientific">Paraclostridium ghonii</name>
    <dbReference type="NCBI Taxonomy" id="29358"/>
    <lineage>
        <taxon>Bacteria</taxon>
        <taxon>Bacillati</taxon>
        <taxon>Bacillota</taxon>
        <taxon>Clostridia</taxon>
        <taxon>Peptostreptococcales</taxon>
        <taxon>Peptostreptococcaceae</taxon>
        <taxon>Paraclostridium</taxon>
    </lineage>
</organism>